<evidence type="ECO:0000256" key="8">
    <source>
        <dbReference type="ARBA" id="ARBA00012016"/>
    </source>
</evidence>
<dbReference type="HOGENOM" id="CLU_094161_1_1_9"/>
<dbReference type="PANTHER" id="PTHR34848">
    <property type="match status" value="1"/>
</dbReference>
<evidence type="ECO:0000256" key="12">
    <source>
        <dbReference type="ARBA" id="ARBA00022741"/>
    </source>
</evidence>
<evidence type="ECO:0000256" key="2">
    <source>
        <dbReference type="ARBA" id="ARBA00000711"/>
    </source>
</evidence>
<comment type="pathway">
    <text evidence="5">Cofactor biosynthesis; adenosylcobalamin biosynthesis; adenosylcobalamin from cob(II)yrinate a,c-diamide: step 6/7.</text>
</comment>
<reference evidence="18" key="1">
    <citation type="submission" date="2009-04" db="EMBL/GenBank/DDBJ databases">
        <authorList>
            <person name="Weinstock G."/>
            <person name="Sodergren E."/>
            <person name="Clifton S."/>
            <person name="Fulton L."/>
            <person name="Fulton B."/>
            <person name="Courtney L."/>
            <person name="Fronick C."/>
            <person name="Harrison M."/>
            <person name="Strong C."/>
            <person name="Farmer C."/>
            <person name="Delahaunty K."/>
            <person name="Markovic C."/>
            <person name="Hall O."/>
            <person name="Minx P."/>
            <person name="Tomlinson C."/>
            <person name="Mitreva M."/>
            <person name="Nelson J."/>
            <person name="Hou S."/>
            <person name="Wollam A."/>
            <person name="Pepin K.H."/>
            <person name="Johnson M."/>
            <person name="Bhonagiri V."/>
            <person name="Nash W.E."/>
            <person name="Warren W."/>
            <person name="Chinwalla A."/>
            <person name="Mardis E.R."/>
            <person name="Wilson R.K."/>
        </authorList>
    </citation>
    <scope>NUCLEOTIDE SEQUENCE [LARGE SCALE GENOMIC DNA]</scope>
    <source>
        <strain evidence="18">DSM 14600</strain>
    </source>
</reference>
<sequence length="206" mass="22965">MMHLILGGSASGKSEYAEKEALRLAANQPLLYLATMKGDDPETLVRIDRHVRRRRGMGFVSLEIPYNLDCDRVKECLLTGLISDPAKGEAEAGDRLKRGKALHLQTFSAKGVILLDCVSNLLANQIFDRHAMAYDPDRFCEGILSLREICKDLLIVSNNVHEDGICYDEVTQDYIAQLGLINRRLGRASDRVTEVLAGLPVLLKER</sequence>
<keyword evidence="13" id="KW-0418">Kinase</keyword>
<dbReference type="InterPro" id="IPR027417">
    <property type="entry name" value="P-loop_NTPase"/>
</dbReference>
<evidence type="ECO:0000256" key="9">
    <source>
        <dbReference type="ARBA" id="ARBA00012523"/>
    </source>
</evidence>
<evidence type="ECO:0000313" key="19">
    <source>
        <dbReference type="Proteomes" id="UP000003494"/>
    </source>
</evidence>
<dbReference type="InterPro" id="IPR003203">
    <property type="entry name" value="CobU/CobP"/>
</dbReference>
<evidence type="ECO:0000256" key="15">
    <source>
        <dbReference type="ARBA" id="ARBA00023134"/>
    </source>
</evidence>
<keyword evidence="19" id="KW-1185">Reference proteome</keyword>
<dbReference type="EMBL" id="ACIP02000002">
    <property type="protein sequence ID" value="EEP28469.1"/>
    <property type="molecule type" value="Genomic_DNA"/>
</dbReference>
<dbReference type="Gene3D" id="3.40.50.300">
    <property type="entry name" value="P-loop containing nucleotide triphosphate hydrolases"/>
    <property type="match status" value="1"/>
</dbReference>
<organism evidence="18 19">
    <name type="scientific">Shuttleworthella satelles DSM 14600</name>
    <dbReference type="NCBI Taxonomy" id="626523"/>
    <lineage>
        <taxon>Bacteria</taxon>
        <taxon>Bacillati</taxon>
        <taxon>Bacillota</taxon>
        <taxon>Clostridia</taxon>
        <taxon>Lachnospirales</taxon>
        <taxon>Lachnospiraceae</taxon>
        <taxon>Shuttleworthella</taxon>
    </lineage>
</organism>
<accession>C4GBH6</accession>
<comment type="catalytic activity">
    <reaction evidence="1">
        <text>adenosylcob(III)inamide + ATP = adenosylcob(III)inamide phosphate + ADP + H(+)</text>
        <dbReference type="Rhea" id="RHEA:15769"/>
        <dbReference type="ChEBI" id="CHEBI:2480"/>
        <dbReference type="ChEBI" id="CHEBI:15378"/>
        <dbReference type="ChEBI" id="CHEBI:30616"/>
        <dbReference type="ChEBI" id="CHEBI:58502"/>
        <dbReference type="ChEBI" id="CHEBI:456216"/>
        <dbReference type="EC" id="2.7.1.156"/>
    </reaction>
</comment>
<comment type="pathway">
    <text evidence="6">Cofactor biosynthesis; adenosylcobalamin biosynthesis; adenosylcobalamin from cob(II)yrinate a,c-diamide: step 5/7.</text>
</comment>
<dbReference type="Pfam" id="PF02283">
    <property type="entry name" value="CobU"/>
    <property type="match status" value="2"/>
</dbReference>
<evidence type="ECO:0000256" key="1">
    <source>
        <dbReference type="ARBA" id="ARBA00000312"/>
    </source>
</evidence>
<dbReference type="GO" id="GO:0009236">
    <property type="term" value="P:cobalamin biosynthetic process"/>
    <property type="evidence" value="ECO:0007669"/>
    <property type="project" value="UniProtKB-UniPathway"/>
</dbReference>
<evidence type="ECO:0000256" key="4">
    <source>
        <dbReference type="ARBA" id="ARBA00003889"/>
    </source>
</evidence>
<comment type="catalytic activity">
    <reaction evidence="3">
        <text>adenosylcob(III)inamide + GTP = adenosylcob(III)inamide phosphate + GDP + H(+)</text>
        <dbReference type="Rhea" id="RHEA:15765"/>
        <dbReference type="ChEBI" id="CHEBI:2480"/>
        <dbReference type="ChEBI" id="CHEBI:15378"/>
        <dbReference type="ChEBI" id="CHEBI:37565"/>
        <dbReference type="ChEBI" id="CHEBI:58189"/>
        <dbReference type="ChEBI" id="CHEBI:58502"/>
        <dbReference type="EC" id="2.7.1.156"/>
    </reaction>
</comment>
<evidence type="ECO:0000256" key="10">
    <source>
        <dbReference type="ARBA" id="ARBA00022573"/>
    </source>
</evidence>
<evidence type="ECO:0000256" key="11">
    <source>
        <dbReference type="ARBA" id="ARBA00022679"/>
    </source>
</evidence>
<evidence type="ECO:0000256" key="16">
    <source>
        <dbReference type="ARBA" id="ARBA00029570"/>
    </source>
</evidence>
<keyword evidence="15" id="KW-0342">GTP-binding</keyword>
<evidence type="ECO:0000256" key="6">
    <source>
        <dbReference type="ARBA" id="ARBA00005159"/>
    </source>
</evidence>
<evidence type="ECO:0000256" key="5">
    <source>
        <dbReference type="ARBA" id="ARBA00004692"/>
    </source>
</evidence>
<dbReference type="SUPFAM" id="SSF52540">
    <property type="entry name" value="P-loop containing nucleoside triphosphate hydrolases"/>
    <property type="match status" value="2"/>
</dbReference>
<dbReference type="GO" id="GO:0005524">
    <property type="term" value="F:ATP binding"/>
    <property type="evidence" value="ECO:0007669"/>
    <property type="project" value="UniProtKB-KW"/>
</dbReference>
<dbReference type="EC" id="2.7.1.156" evidence="8"/>
<dbReference type="STRING" id="626523.GCWU000342_01277"/>
<dbReference type="UniPathway" id="UPA00148">
    <property type="reaction ID" value="UER00236"/>
</dbReference>
<comment type="caution">
    <text evidence="18">The sequence shown here is derived from an EMBL/GenBank/DDBJ whole genome shotgun (WGS) entry which is preliminary data.</text>
</comment>
<dbReference type="PANTHER" id="PTHR34848:SF1">
    <property type="entry name" value="BIFUNCTIONAL ADENOSYLCOBALAMIN BIOSYNTHESIS PROTEIN COBU"/>
    <property type="match status" value="1"/>
</dbReference>
<comment type="similarity">
    <text evidence="7">Belongs to the CobU/CobP family.</text>
</comment>
<gene>
    <name evidence="18" type="ORF">GCWU000342_01277</name>
</gene>
<evidence type="ECO:0000256" key="14">
    <source>
        <dbReference type="ARBA" id="ARBA00022840"/>
    </source>
</evidence>
<dbReference type="GO" id="GO:0005525">
    <property type="term" value="F:GTP binding"/>
    <property type="evidence" value="ECO:0007669"/>
    <property type="project" value="UniProtKB-KW"/>
</dbReference>
<proteinExistence type="inferred from homology"/>
<comment type="function">
    <text evidence="4">Catalyzes ATP-dependent phosphorylation of adenosylcobinamide and addition of GMP to adenosylcobinamide phosphate.</text>
</comment>
<evidence type="ECO:0000256" key="3">
    <source>
        <dbReference type="ARBA" id="ARBA00001522"/>
    </source>
</evidence>
<comment type="catalytic activity">
    <reaction evidence="2">
        <text>adenosylcob(III)inamide phosphate + GTP + H(+) = adenosylcob(III)inamide-GDP + diphosphate</text>
        <dbReference type="Rhea" id="RHEA:22712"/>
        <dbReference type="ChEBI" id="CHEBI:15378"/>
        <dbReference type="ChEBI" id="CHEBI:33019"/>
        <dbReference type="ChEBI" id="CHEBI:37565"/>
        <dbReference type="ChEBI" id="CHEBI:58502"/>
        <dbReference type="ChEBI" id="CHEBI:60487"/>
        <dbReference type="EC" id="2.7.7.62"/>
    </reaction>
</comment>
<protein>
    <recommendedName>
        <fullName evidence="16">Adenosylcobinamide kinase</fullName>
        <ecNumber evidence="8">2.7.1.156</ecNumber>
        <ecNumber evidence="9">2.7.7.62</ecNumber>
    </recommendedName>
    <alternativeName>
        <fullName evidence="17">Adenosylcobinamide-phosphate guanylyltransferase</fullName>
    </alternativeName>
</protein>
<dbReference type="eggNOG" id="COG2087">
    <property type="taxonomic scope" value="Bacteria"/>
</dbReference>
<evidence type="ECO:0000256" key="17">
    <source>
        <dbReference type="ARBA" id="ARBA00030571"/>
    </source>
</evidence>
<keyword evidence="10" id="KW-0169">Cobalamin biosynthesis</keyword>
<name>C4GBH6_9FIRM</name>
<evidence type="ECO:0000256" key="7">
    <source>
        <dbReference type="ARBA" id="ARBA00007490"/>
    </source>
</evidence>
<keyword evidence="12" id="KW-0547">Nucleotide-binding</keyword>
<dbReference type="GO" id="GO:0008820">
    <property type="term" value="F:cobinamide phosphate guanylyltransferase activity"/>
    <property type="evidence" value="ECO:0007669"/>
    <property type="project" value="UniProtKB-EC"/>
</dbReference>
<keyword evidence="11" id="KW-0808">Transferase</keyword>
<evidence type="ECO:0000256" key="13">
    <source>
        <dbReference type="ARBA" id="ARBA00022777"/>
    </source>
</evidence>
<dbReference type="AlphaFoldDB" id="C4GBH6"/>
<dbReference type="RefSeq" id="WP_006906287.1">
    <property type="nucleotide sequence ID" value="NZ_GG665866.1"/>
</dbReference>
<dbReference type="Proteomes" id="UP000003494">
    <property type="component" value="Unassembled WGS sequence"/>
</dbReference>
<evidence type="ECO:0000313" key="18">
    <source>
        <dbReference type="EMBL" id="EEP28469.1"/>
    </source>
</evidence>
<dbReference type="EC" id="2.7.7.62" evidence="9"/>
<dbReference type="GO" id="GO:0043752">
    <property type="term" value="F:adenosylcobinamide kinase activity"/>
    <property type="evidence" value="ECO:0007669"/>
    <property type="project" value="UniProtKB-EC"/>
</dbReference>
<keyword evidence="14" id="KW-0067">ATP-binding</keyword>